<evidence type="ECO:0000313" key="4">
    <source>
        <dbReference type="EMBL" id="MBK5898850.1"/>
    </source>
</evidence>
<feature type="transmembrane region" description="Helical" evidence="1">
    <location>
        <begin position="293"/>
        <end position="316"/>
    </location>
</feature>
<gene>
    <name evidence="4" type="ORF">JJN12_13885</name>
</gene>
<evidence type="ECO:0000256" key="1">
    <source>
        <dbReference type="SAM" id="Phobius"/>
    </source>
</evidence>
<evidence type="ECO:0000259" key="2">
    <source>
        <dbReference type="Pfam" id="PF02518"/>
    </source>
</evidence>
<dbReference type="GO" id="GO:0016301">
    <property type="term" value="F:kinase activity"/>
    <property type="evidence" value="ECO:0007669"/>
    <property type="project" value="UniProtKB-KW"/>
</dbReference>
<feature type="domain" description="Signal transduction histidine kinase internal region" evidence="3">
    <location>
        <begin position="381"/>
        <end position="458"/>
    </location>
</feature>
<dbReference type="PANTHER" id="PTHR34220">
    <property type="entry name" value="SENSOR HISTIDINE KINASE YPDA"/>
    <property type="match status" value="1"/>
</dbReference>
<accession>A0ABS1J3X4</accession>
<dbReference type="Proteomes" id="UP000604730">
    <property type="component" value="Unassembled WGS sequence"/>
</dbReference>
<organism evidence="4 5">
    <name type="scientific">Catonella massiliensis</name>
    <dbReference type="NCBI Taxonomy" id="2799636"/>
    <lineage>
        <taxon>Bacteria</taxon>
        <taxon>Bacillati</taxon>
        <taxon>Bacillota</taxon>
        <taxon>Clostridia</taxon>
        <taxon>Lachnospirales</taxon>
        <taxon>Lachnospiraceae</taxon>
        <taxon>Catonella</taxon>
    </lineage>
</organism>
<keyword evidence="1" id="KW-1133">Transmembrane helix</keyword>
<keyword evidence="4" id="KW-0808">Transferase</keyword>
<dbReference type="PANTHER" id="PTHR34220:SF7">
    <property type="entry name" value="SENSOR HISTIDINE KINASE YPDA"/>
    <property type="match status" value="1"/>
</dbReference>
<evidence type="ECO:0000313" key="5">
    <source>
        <dbReference type="Proteomes" id="UP000604730"/>
    </source>
</evidence>
<feature type="domain" description="Histidine kinase/HSP90-like ATPase" evidence="2">
    <location>
        <begin position="479"/>
        <end position="581"/>
    </location>
</feature>
<keyword evidence="4" id="KW-0418">Kinase</keyword>
<dbReference type="Gene3D" id="3.30.565.10">
    <property type="entry name" value="Histidine kinase-like ATPase, C-terminal domain"/>
    <property type="match status" value="1"/>
</dbReference>
<dbReference type="CDD" id="cd18774">
    <property type="entry name" value="PDC2_HK_sensor"/>
    <property type="match status" value="1"/>
</dbReference>
<dbReference type="InterPro" id="IPR003594">
    <property type="entry name" value="HATPase_dom"/>
</dbReference>
<protein>
    <submittedName>
        <fullName evidence="4">Histidine kinase</fullName>
    </submittedName>
</protein>
<dbReference type="EMBL" id="JAEPRJ010000001">
    <property type="protein sequence ID" value="MBK5898850.1"/>
    <property type="molecule type" value="Genomic_DNA"/>
</dbReference>
<dbReference type="Pfam" id="PF02518">
    <property type="entry name" value="HATPase_c"/>
    <property type="match status" value="1"/>
</dbReference>
<name>A0ABS1J3X4_9FIRM</name>
<dbReference type="InterPro" id="IPR036890">
    <property type="entry name" value="HATPase_C_sf"/>
</dbReference>
<dbReference type="InterPro" id="IPR050640">
    <property type="entry name" value="Bact_2-comp_sensor_kinase"/>
</dbReference>
<reference evidence="4 5" key="1">
    <citation type="submission" date="2021-01" db="EMBL/GenBank/DDBJ databases">
        <title>Isolation and description of Catonella massiliensis sp. nov., a novel Catonella species, isolated from a stable periodontitis subject.</title>
        <authorList>
            <person name="Antezack A."/>
            <person name="Boxberger M."/>
            <person name="La Scola B."/>
            <person name="Monnet-Corti V."/>
        </authorList>
    </citation>
    <scope>NUCLEOTIDE SEQUENCE [LARGE SCALE GENOMIC DNA]</scope>
    <source>
        <strain evidence="4 5">Marseille-Q4567</strain>
    </source>
</reference>
<proteinExistence type="predicted"/>
<comment type="caution">
    <text evidence="4">The sequence shown here is derived from an EMBL/GenBank/DDBJ whole genome shotgun (WGS) entry which is preliminary data.</text>
</comment>
<evidence type="ECO:0000259" key="3">
    <source>
        <dbReference type="Pfam" id="PF06580"/>
    </source>
</evidence>
<keyword evidence="5" id="KW-1185">Reference proteome</keyword>
<keyword evidence="1" id="KW-0472">Membrane</keyword>
<dbReference type="Pfam" id="PF06580">
    <property type="entry name" value="His_kinase"/>
    <property type="match status" value="1"/>
</dbReference>
<dbReference type="SUPFAM" id="SSF55874">
    <property type="entry name" value="ATPase domain of HSP90 chaperone/DNA topoisomerase II/histidine kinase"/>
    <property type="match status" value="1"/>
</dbReference>
<dbReference type="RefSeq" id="WP_208430243.1">
    <property type="nucleotide sequence ID" value="NZ_JAEPRJ010000001.1"/>
</dbReference>
<keyword evidence="1" id="KW-0812">Transmembrane</keyword>
<dbReference type="Gene3D" id="6.10.340.10">
    <property type="match status" value="1"/>
</dbReference>
<dbReference type="InterPro" id="IPR010559">
    <property type="entry name" value="Sig_transdc_His_kin_internal"/>
</dbReference>
<sequence>MKLLVKLKNKFNALPMNKKMHISFVLPIVLLLGVLLLGMGSLFESLYKKQINYSIERANTQADAFISNYLSNLRFIADQIKSDRDIRSVLADKNFGNKKDLGDNYREFLKLNSAFGSIEVAHPNFKIGMFLKDTILYSNNKHFFYPESDLFAHPGPIGKNYYAIFKVKEKNNNYEYLSFITKYNVQKTDGELETYSVMSQVDIEKLKKVLESAKSVEGALLYLVDEKGTVLVHPNNRANMELPNVKNYKAMSLVKLEDGEFYYTRRIMDNDWKIVSLIPKVKIKKQSSIVTTIYIAATVIMIAIVFTISFVFSKYYSGKIFALKKRVNDITEGNLSVINEEVDSSTKDEMDELYNNFEFMVSEVKRLMKEQYRLGKDVTRAEMRALQAQINPHFLYNTLDLINWGALDYGAESVAKIARDLGQFYRLSLNHGSAVISIAEEFLHVECFIRIENVHYEGAIHLETEVDEDIKNFACLNILLQPFVENAIVHGIAEHSDIKEVNIKITANKLEDDIEFHIIDDGLGVDKDEIEKLLNERPVGGFRGFGINNVNFRLKLCYGEDYGIHYDNVKPHGTDVTIRIKALTINELEEALM</sequence>